<dbReference type="InterPro" id="IPR000719">
    <property type="entry name" value="Prot_kinase_dom"/>
</dbReference>
<dbReference type="PROSITE" id="PS00107">
    <property type="entry name" value="PROTEIN_KINASE_ATP"/>
    <property type="match status" value="1"/>
</dbReference>
<feature type="compositionally biased region" description="Polar residues" evidence="12">
    <location>
        <begin position="511"/>
        <end position="538"/>
    </location>
</feature>
<evidence type="ECO:0000256" key="1">
    <source>
        <dbReference type="ARBA" id="ARBA00008874"/>
    </source>
</evidence>
<keyword evidence="5 10" id="KW-0547">Nucleotide-binding</keyword>
<dbReference type="Gene3D" id="1.10.12.70">
    <property type="match status" value="1"/>
</dbReference>
<name>A0AA85KLX7_TRIRE</name>
<feature type="coiled-coil region" evidence="11">
    <location>
        <begin position="45"/>
        <end position="72"/>
    </location>
</feature>
<keyword evidence="7 10" id="KW-0067">ATP-binding</keyword>
<dbReference type="Gene3D" id="3.30.200.20">
    <property type="entry name" value="Phosphorylase Kinase, domain 1"/>
    <property type="match status" value="1"/>
</dbReference>
<dbReference type="SUPFAM" id="SSF56112">
    <property type="entry name" value="Protein kinase-like (PK-like)"/>
    <property type="match status" value="1"/>
</dbReference>
<feature type="compositionally biased region" description="Polar residues" evidence="12">
    <location>
        <begin position="494"/>
        <end position="503"/>
    </location>
</feature>
<comment type="similarity">
    <text evidence="1">Belongs to the protein kinase superfamily. STE Ser/Thr protein kinase family. STE20 subfamily.</text>
</comment>
<keyword evidence="4" id="KW-0808">Transferase</keyword>
<keyword evidence="14" id="KW-1185">Reference proteome</keyword>
<keyword evidence="3" id="KW-0723">Serine/threonine-protein kinase</keyword>
<evidence type="ECO:0000256" key="4">
    <source>
        <dbReference type="ARBA" id="ARBA00022679"/>
    </source>
</evidence>
<dbReference type="InterPro" id="IPR011009">
    <property type="entry name" value="Kinase-like_dom_sf"/>
</dbReference>
<protein>
    <recommendedName>
        <fullName evidence="2">non-specific serine/threonine protein kinase</fullName>
        <ecNumber evidence="2">2.7.11.1</ecNumber>
    </recommendedName>
</protein>
<proteinExistence type="inferred from homology"/>
<feature type="domain" description="Protein kinase" evidence="13">
    <location>
        <begin position="19"/>
        <end position="269"/>
    </location>
</feature>
<dbReference type="Gene3D" id="1.10.510.10">
    <property type="entry name" value="Transferase(Phosphotransferase) domain 1"/>
    <property type="match status" value="1"/>
</dbReference>
<organism evidence="14 15">
    <name type="scientific">Trichobilharzia regenti</name>
    <name type="common">Nasal bird schistosome</name>
    <dbReference type="NCBI Taxonomy" id="157069"/>
    <lineage>
        <taxon>Eukaryota</taxon>
        <taxon>Metazoa</taxon>
        <taxon>Spiralia</taxon>
        <taxon>Lophotrochozoa</taxon>
        <taxon>Platyhelminthes</taxon>
        <taxon>Trematoda</taxon>
        <taxon>Digenea</taxon>
        <taxon>Strigeidida</taxon>
        <taxon>Schistosomatoidea</taxon>
        <taxon>Schistosomatidae</taxon>
        <taxon>Trichobilharzia</taxon>
    </lineage>
</organism>
<evidence type="ECO:0000256" key="12">
    <source>
        <dbReference type="SAM" id="MobiDB-lite"/>
    </source>
</evidence>
<evidence type="ECO:0000256" key="9">
    <source>
        <dbReference type="ARBA" id="ARBA00048679"/>
    </source>
</evidence>
<comment type="catalytic activity">
    <reaction evidence="8">
        <text>L-threonyl-[protein] + ATP = O-phospho-L-threonyl-[protein] + ADP + H(+)</text>
        <dbReference type="Rhea" id="RHEA:46608"/>
        <dbReference type="Rhea" id="RHEA-COMP:11060"/>
        <dbReference type="Rhea" id="RHEA-COMP:11605"/>
        <dbReference type="ChEBI" id="CHEBI:15378"/>
        <dbReference type="ChEBI" id="CHEBI:30013"/>
        <dbReference type="ChEBI" id="CHEBI:30616"/>
        <dbReference type="ChEBI" id="CHEBI:61977"/>
        <dbReference type="ChEBI" id="CHEBI:456216"/>
        <dbReference type="EC" id="2.7.11.1"/>
    </reaction>
</comment>
<comment type="catalytic activity">
    <reaction evidence="9">
        <text>L-seryl-[protein] + ATP = O-phospho-L-seryl-[protein] + ADP + H(+)</text>
        <dbReference type="Rhea" id="RHEA:17989"/>
        <dbReference type="Rhea" id="RHEA-COMP:9863"/>
        <dbReference type="Rhea" id="RHEA-COMP:11604"/>
        <dbReference type="ChEBI" id="CHEBI:15378"/>
        <dbReference type="ChEBI" id="CHEBI:29999"/>
        <dbReference type="ChEBI" id="CHEBI:30616"/>
        <dbReference type="ChEBI" id="CHEBI:83421"/>
        <dbReference type="ChEBI" id="CHEBI:456216"/>
        <dbReference type="EC" id="2.7.11.1"/>
    </reaction>
</comment>
<feature type="region of interest" description="Disordered" evidence="12">
    <location>
        <begin position="290"/>
        <end position="345"/>
    </location>
</feature>
<dbReference type="InterPro" id="IPR017441">
    <property type="entry name" value="Protein_kinase_ATP_BS"/>
</dbReference>
<evidence type="ECO:0000256" key="11">
    <source>
        <dbReference type="SAM" id="Coils"/>
    </source>
</evidence>
<accession>A0AA85KLX7</accession>
<dbReference type="FunFam" id="1.10.510.10:FF:000499">
    <property type="entry name" value="Serine/threonine-protein kinase KIC1"/>
    <property type="match status" value="1"/>
</dbReference>
<sequence>MPDPRTNQFKANVNPETIYDILERIGRGSFGEVYKGVDRKTREVVAIKLIDLEAAEDEIEDIQQEIKVLSQCNSPYITKYHGSYLKDTTLWIVMEYLGGGSALDLMKPGPIPEVHISTILREILKGLDYLHSQSKIHRDIKAANVLLSYSGDVKLADFGVAGQLSSTITKRGTFVGTPFWMAPELILRYAYDFKVDIWSTGITAIELAKGEPPNADLHPIRVLMLIPKNPSPQLTGDFSKVFKDFVDCCLTKVPENRPTAHELLRHSFIKKARKTAFLQELIERYRKWRDEGGDDDADGESDDDGLVPDEEDLMNAQPGTPGVAAVCDKSGAKKKTSDGAKSGKASDTFKWNFETVRAMPSQSSSSFHSSSAYSSPDISSTHTNTHIHHSPSSSQPNSDVHGGIKRTPESSTPEMSDRHMCDGNEARTSNPLATGPHYSGVQSSSQLASCIVDENSRAQISRPIGNSPNQVTGPTSIPIVRTQLVPPVTRIMANETSSQSPGSRQMYVGDSGQTKVSNSKNISTSANSKPQQGQTPTSVVTLNKPSFCFQQHVLPLLQDLQDVYSQVTSGASDSISNLAATFQTVDASSPQYTTEFLAELLTRVLDSNPRLPANIRRRVLDRLRMNSSES</sequence>
<dbReference type="EC" id="2.7.11.1" evidence="2"/>
<evidence type="ECO:0000256" key="5">
    <source>
        <dbReference type="ARBA" id="ARBA00022741"/>
    </source>
</evidence>
<reference evidence="14" key="1">
    <citation type="submission" date="2022-06" db="EMBL/GenBank/DDBJ databases">
        <authorList>
            <person name="Berger JAMES D."/>
            <person name="Berger JAMES D."/>
        </authorList>
    </citation>
    <scope>NUCLEOTIDE SEQUENCE [LARGE SCALE GENOMIC DNA]</scope>
</reference>
<dbReference type="WBParaSite" id="TREG1_9130.1">
    <property type="protein sequence ID" value="TREG1_9130.1"/>
    <property type="gene ID" value="TREG1_9130"/>
</dbReference>
<evidence type="ECO:0000256" key="10">
    <source>
        <dbReference type="PROSITE-ProRule" id="PRU10141"/>
    </source>
</evidence>
<dbReference type="PANTHER" id="PTHR48012:SF10">
    <property type="entry name" value="FI20177P1"/>
    <property type="match status" value="1"/>
</dbReference>
<feature type="region of interest" description="Disordered" evidence="12">
    <location>
        <begin position="359"/>
        <end position="441"/>
    </location>
</feature>
<dbReference type="PROSITE" id="PS50011">
    <property type="entry name" value="PROTEIN_KINASE_DOM"/>
    <property type="match status" value="1"/>
</dbReference>
<feature type="compositionally biased region" description="Basic and acidic residues" evidence="12">
    <location>
        <begin position="415"/>
        <end position="425"/>
    </location>
</feature>
<evidence type="ECO:0000313" key="15">
    <source>
        <dbReference type="WBParaSite" id="TREG1_9130.1"/>
    </source>
</evidence>
<evidence type="ECO:0000259" key="13">
    <source>
        <dbReference type="PROSITE" id="PS50011"/>
    </source>
</evidence>
<dbReference type="GO" id="GO:0004674">
    <property type="term" value="F:protein serine/threonine kinase activity"/>
    <property type="evidence" value="ECO:0007669"/>
    <property type="project" value="UniProtKB-KW"/>
</dbReference>
<dbReference type="GO" id="GO:0005737">
    <property type="term" value="C:cytoplasm"/>
    <property type="evidence" value="ECO:0007669"/>
    <property type="project" value="TreeGrafter"/>
</dbReference>
<dbReference type="AlphaFoldDB" id="A0AA85KLX7"/>
<evidence type="ECO:0000256" key="3">
    <source>
        <dbReference type="ARBA" id="ARBA00022527"/>
    </source>
</evidence>
<dbReference type="InterPro" id="IPR050629">
    <property type="entry name" value="STE20/SPS1-PAK"/>
</dbReference>
<dbReference type="SMART" id="SM00220">
    <property type="entry name" value="S_TKc"/>
    <property type="match status" value="1"/>
</dbReference>
<dbReference type="InterPro" id="IPR046409">
    <property type="entry name" value="PDC10_dimerisation_sf"/>
</dbReference>
<evidence type="ECO:0000256" key="2">
    <source>
        <dbReference type="ARBA" id="ARBA00012513"/>
    </source>
</evidence>
<dbReference type="CDD" id="cd06609">
    <property type="entry name" value="STKc_MST3_like"/>
    <property type="match status" value="1"/>
</dbReference>
<dbReference type="PANTHER" id="PTHR48012">
    <property type="entry name" value="STERILE20-LIKE KINASE, ISOFORM B-RELATED"/>
    <property type="match status" value="1"/>
</dbReference>
<feature type="binding site" evidence="10">
    <location>
        <position position="48"/>
    </location>
    <ligand>
        <name>ATP</name>
        <dbReference type="ChEBI" id="CHEBI:30616"/>
    </ligand>
</feature>
<evidence type="ECO:0000313" key="14">
    <source>
        <dbReference type="Proteomes" id="UP000050795"/>
    </source>
</evidence>
<dbReference type="Proteomes" id="UP000050795">
    <property type="component" value="Unassembled WGS sequence"/>
</dbReference>
<dbReference type="Pfam" id="PF00069">
    <property type="entry name" value="Pkinase"/>
    <property type="match status" value="1"/>
</dbReference>
<evidence type="ECO:0000256" key="6">
    <source>
        <dbReference type="ARBA" id="ARBA00022777"/>
    </source>
</evidence>
<keyword evidence="6" id="KW-0418">Kinase</keyword>
<feature type="compositionally biased region" description="Acidic residues" evidence="12">
    <location>
        <begin position="292"/>
        <end position="313"/>
    </location>
</feature>
<keyword evidence="11" id="KW-0175">Coiled coil</keyword>
<evidence type="ECO:0000256" key="7">
    <source>
        <dbReference type="ARBA" id="ARBA00022840"/>
    </source>
</evidence>
<feature type="compositionally biased region" description="Low complexity" evidence="12">
    <location>
        <begin position="361"/>
        <end position="394"/>
    </location>
</feature>
<dbReference type="GO" id="GO:0005524">
    <property type="term" value="F:ATP binding"/>
    <property type="evidence" value="ECO:0007669"/>
    <property type="project" value="UniProtKB-UniRule"/>
</dbReference>
<reference evidence="15" key="2">
    <citation type="submission" date="2023-11" db="UniProtKB">
        <authorList>
            <consortium name="WormBaseParasite"/>
        </authorList>
    </citation>
    <scope>IDENTIFICATION</scope>
</reference>
<feature type="region of interest" description="Disordered" evidence="12">
    <location>
        <begin position="494"/>
        <end position="538"/>
    </location>
</feature>
<evidence type="ECO:0000256" key="8">
    <source>
        <dbReference type="ARBA" id="ARBA00047899"/>
    </source>
</evidence>